<keyword evidence="2" id="KW-1185">Reference proteome</keyword>
<comment type="caution">
    <text evidence="1">The sequence shown here is derived from an EMBL/GenBank/DDBJ whole genome shotgun (WGS) entry which is preliminary data.</text>
</comment>
<gene>
    <name evidence="1" type="ORF">M5X19_30130</name>
</gene>
<dbReference type="Proteomes" id="UP001527099">
    <property type="component" value="Unassembled WGS sequence"/>
</dbReference>
<dbReference type="SUPFAM" id="SSF51658">
    <property type="entry name" value="Xylose isomerase-like"/>
    <property type="match status" value="1"/>
</dbReference>
<dbReference type="EMBL" id="JAMDMX010000124">
    <property type="protein sequence ID" value="MCY9697092.1"/>
    <property type="molecule type" value="Genomic_DNA"/>
</dbReference>
<sequence length="119" mass="13260">MSRFRLGILTDEVSQDLREAIAFAQQFGLQALELRSVDNRLLHQMEEEAIEGIRLMVDQSGLSICGLSAPIFKCELDQNRYRAAVHSHCTAIKRIAHSRIQFLGKSCVRGGAAEDCLAD</sequence>
<evidence type="ECO:0000313" key="2">
    <source>
        <dbReference type="Proteomes" id="UP001527099"/>
    </source>
</evidence>
<proteinExistence type="predicted"/>
<dbReference type="Gene3D" id="3.20.20.150">
    <property type="entry name" value="Divalent-metal-dependent TIM barrel enzymes"/>
    <property type="match status" value="1"/>
</dbReference>
<reference evidence="1 2" key="1">
    <citation type="submission" date="2022-05" db="EMBL/GenBank/DDBJ databases">
        <title>Genome Sequencing of Bee-Associated Microbes.</title>
        <authorList>
            <person name="Dunlap C."/>
        </authorList>
    </citation>
    <scope>NUCLEOTIDE SEQUENCE [LARGE SCALE GENOMIC DNA]</scope>
    <source>
        <strain evidence="1 2">NRRL B-14421</strain>
    </source>
</reference>
<accession>A0ABT4GLM6</accession>
<evidence type="ECO:0000313" key="1">
    <source>
        <dbReference type="EMBL" id="MCY9697092.1"/>
    </source>
</evidence>
<dbReference type="RefSeq" id="WP_268617961.1">
    <property type="nucleotide sequence ID" value="NZ_JAMDMX010000124.1"/>
</dbReference>
<evidence type="ECO:0008006" key="3">
    <source>
        <dbReference type="Google" id="ProtNLM"/>
    </source>
</evidence>
<dbReference type="InterPro" id="IPR036237">
    <property type="entry name" value="Xyl_isomerase-like_sf"/>
</dbReference>
<name>A0ABT4GLM6_9BACL</name>
<organism evidence="1 2">
    <name type="scientific">Paenibacillus alginolyticus</name>
    <dbReference type="NCBI Taxonomy" id="59839"/>
    <lineage>
        <taxon>Bacteria</taxon>
        <taxon>Bacillati</taxon>
        <taxon>Bacillota</taxon>
        <taxon>Bacilli</taxon>
        <taxon>Bacillales</taxon>
        <taxon>Paenibacillaceae</taxon>
        <taxon>Paenibacillus</taxon>
    </lineage>
</organism>
<protein>
    <recommendedName>
        <fullName evidence="3">Sugar phosphate isomerase/epimerase</fullName>
    </recommendedName>
</protein>